<dbReference type="GO" id="GO:0030313">
    <property type="term" value="C:cell envelope"/>
    <property type="evidence" value="ECO:0007669"/>
    <property type="project" value="UniProtKB-SubCell"/>
</dbReference>
<gene>
    <name evidence="5" type="ORF">GHC57_14965</name>
</gene>
<feature type="chain" id="PRO_5030970337" description="Imelysin-like domain-containing protein" evidence="3">
    <location>
        <begin position="21"/>
        <end position="348"/>
    </location>
</feature>
<feature type="domain" description="Imelysin-like" evidence="4">
    <location>
        <begin position="36"/>
        <end position="326"/>
    </location>
</feature>
<keyword evidence="6" id="KW-1185">Reference proteome</keyword>
<protein>
    <recommendedName>
        <fullName evidence="4">Imelysin-like domain-containing protein</fullName>
    </recommendedName>
</protein>
<evidence type="ECO:0000313" key="6">
    <source>
        <dbReference type="Proteomes" id="UP000434582"/>
    </source>
</evidence>
<dbReference type="RefSeq" id="WP_153345687.1">
    <property type="nucleotide sequence ID" value="NZ_WIVE01000057.1"/>
</dbReference>
<keyword evidence="2 3" id="KW-0732">Signal</keyword>
<sequence length="348" mass="36420">MRFVSAVCLCAFVLAGPAFADDRAPSTGAALADHLQPRHAALREAAAALETAAADACAAPSPQALATLREHLSATWAAWGALEHVAYGPIEQYNRRFRLAFWPDPRGVVARDLAEVLAEEPEDLLAPNGFTFASVAVQGLPALDRLTHGRQAEALDGAGYRCRLLVGVAGNVATIAADLDAAWRVDDGAWPAAFRDPAEAAMVRDAGQLAGIVLTGMSSQLRAMRDRRLLPVLEDEAAATDDAAGSDRTPVVVAASLDGMAEAFSVLFRPPLETVDPELAGLMTRAFAQTRDTASGLTAPLSAAVGDPDGRAAVERLATQLQALNQLLVERVAPALDLSVGFNSLDGD</sequence>
<evidence type="ECO:0000256" key="3">
    <source>
        <dbReference type="SAM" id="SignalP"/>
    </source>
</evidence>
<dbReference type="EMBL" id="WIVE01000057">
    <property type="protein sequence ID" value="MQX37819.1"/>
    <property type="molecule type" value="Genomic_DNA"/>
</dbReference>
<reference evidence="5 6" key="1">
    <citation type="submission" date="2019-10" db="EMBL/GenBank/DDBJ databases">
        <title>Draft whole-genome sequence of the purple nonsulfur photosynthetic bacterium Roseospira navarrensis DSM 15114.</title>
        <authorList>
            <person name="Kyndt J.A."/>
            <person name="Meyer T.E."/>
        </authorList>
    </citation>
    <scope>NUCLEOTIDE SEQUENCE [LARGE SCALE GENOMIC DNA]</scope>
    <source>
        <strain evidence="5 6">DSM 15114</strain>
    </source>
</reference>
<dbReference type="Gene3D" id="1.20.1420.20">
    <property type="entry name" value="M75 peptidase, HXXE motif"/>
    <property type="match status" value="1"/>
</dbReference>
<organism evidence="5 6">
    <name type="scientific">Roseospira navarrensis</name>
    <dbReference type="NCBI Taxonomy" id="140058"/>
    <lineage>
        <taxon>Bacteria</taxon>
        <taxon>Pseudomonadati</taxon>
        <taxon>Pseudomonadota</taxon>
        <taxon>Alphaproteobacteria</taxon>
        <taxon>Rhodospirillales</taxon>
        <taxon>Rhodospirillaceae</taxon>
        <taxon>Roseospira</taxon>
    </lineage>
</organism>
<feature type="signal peptide" evidence="3">
    <location>
        <begin position="1"/>
        <end position="20"/>
    </location>
</feature>
<evidence type="ECO:0000256" key="1">
    <source>
        <dbReference type="ARBA" id="ARBA00004196"/>
    </source>
</evidence>
<dbReference type="AlphaFoldDB" id="A0A7X1ZGX2"/>
<proteinExistence type="predicted"/>
<evidence type="ECO:0000313" key="5">
    <source>
        <dbReference type="EMBL" id="MQX37819.1"/>
    </source>
</evidence>
<evidence type="ECO:0000256" key="2">
    <source>
        <dbReference type="ARBA" id="ARBA00022729"/>
    </source>
</evidence>
<dbReference type="InterPro" id="IPR034984">
    <property type="entry name" value="Imelysin-like_IPPA"/>
</dbReference>
<name>A0A7X1ZGX2_9PROT</name>
<comment type="subcellular location">
    <subcellularLocation>
        <location evidence="1">Cell envelope</location>
    </subcellularLocation>
</comment>
<dbReference type="Proteomes" id="UP000434582">
    <property type="component" value="Unassembled WGS sequence"/>
</dbReference>
<accession>A0A7X1ZGX2</accession>
<dbReference type="CDD" id="cd14659">
    <property type="entry name" value="Imelysin-like_IPPA"/>
    <property type="match status" value="1"/>
</dbReference>
<dbReference type="InterPro" id="IPR018976">
    <property type="entry name" value="Imelysin-like"/>
</dbReference>
<dbReference type="OrthoDB" id="5729110at2"/>
<dbReference type="InterPro" id="IPR038352">
    <property type="entry name" value="Imelysin_sf"/>
</dbReference>
<comment type="caution">
    <text evidence="5">The sequence shown here is derived from an EMBL/GenBank/DDBJ whole genome shotgun (WGS) entry which is preliminary data.</text>
</comment>
<evidence type="ECO:0000259" key="4">
    <source>
        <dbReference type="Pfam" id="PF09375"/>
    </source>
</evidence>
<dbReference type="Pfam" id="PF09375">
    <property type="entry name" value="Peptidase_M75"/>
    <property type="match status" value="1"/>
</dbReference>